<dbReference type="Proteomes" id="UP001497493">
    <property type="component" value="Chromosome"/>
</dbReference>
<organism evidence="1 2">
    <name type="scientific">Candidatus Methylocalor cossyra</name>
    <dbReference type="NCBI Taxonomy" id="3108543"/>
    <lineage>
        <taxon>Bacteria</taxon>
        <taxon>Pseudomonadati</taxon>
        <taxon>Pseudomonadota</taxon>
        <taxon>Gammaproteobacteria</taxon>
        <taxon>Methylococcales</taxon>
        <taxon>Methylococcaceae</taxon>
        <taxon>Candidatus Methylocalor</taxon>
    </lineage>
</organism>
<sequence length="76" mass="8703">MTHTIEFDPNIERELTRLAALAGKDTEQFIKDAVLEYLHDLKDIADAEAILQRIERGDENVIPLDELERRLDALDG</sequence>
<name>A0ABM9NMS4_9GAMM</name>
<dbReference type="EMBL" id="OZ026884">
    <property type="protein sequence ID" value="CAL1241921.1"/>
    <property type="molecule type" value="Genomic_DNA"/>
</dbReference>
<evidence type="ECO:0000313" key="2">
    <source>
        <dbReference type="Proteomes" id="UP001497493"/>
    </source>
</evidence>
<reference evidence="1 2" key="1">
    <citation type="submission" date="2024-04" db="EMBL/GenBank/DDBJ databases">
        <authorList>
            <person name="Cremers G."/>
        </authorList>
    </citation>
    <scope>NUCLEOTIDE SEQUENCE [LARGE SCALE GENOMIC DNA]</scope>
    <source>
        <strain evidence="1">MeCH1-AG</strain>
    </source>
</reference>
<proteinExistence type="predicted"/>
<gene>
    <name evidence="1" type="ORF">MECH1_V1_3145</name>
</gene>
<accession>A0ABM9NMS4</accession>
<evidence type="ECO:0000313" key="1">
    <source>
        <dbReference type="EMBL" id="CAL1241921.1"/>
    </source>
</evidence>
<dbReference type="RefSeq" id="WP_348758391.1">
    <property type="nucleotide sequence ID" value="NZ_OZ026884.1"/>
</dbReference>
<protein>
    <submittedName>
        <fullName evidence="1">CopG family transcriptional regulator</fullName>
    </submittedName>
</protein>
<keyword evidence="2" id="KW-1185">Reference proteome</keyword>